<reference evidence="4 5" key="1">
    <citation type="submission" date="2020-08" db="EMBL/GenBank/DDBJ databases">
        <title>novel species in genus Nocardioides.</title>
        <authorList>
            <person name="Zhang G."/>
        </authorList>
    </citation>
    <scope>NUCLEOTIDE SEQUENCE [LARGE SCALE GENOMIC DNA]</scope>
    <source>
        <strain evidence="4 5">SC8A-24</strain>
    </source>
</reference>
<evidence type="ECO:0000256" key="1">
    <source>
        <dbReference type="ARBA" id="ARBA00023002"/>
    </source>
</evidence>
<dbReference type="Pfam" id="PF22725">
    <property type="entry name" value="GFO_IDH_MocA_C3"/>
    <property type="match status" value="1"/>
</dbReference>
<dbReference type="PANTHER" id="PTHR43818">
    <property type="entry name" value="BCDNA.GH03377"/>
    <property type="match status" value="1"/>
</dbReference>
<dbReference type="InterPro" id="IPR036291">
    <property type="entry name" value="NAD(P)-bd_dom_sf"/>
</dbReference>
<keyword evidence="5" id="KW-1185">Reference proteome</keyword>
<dbReference type="PANTHER" id="PTHR43818:SF11">
    <property type="entry name" value="BCDNA.GH03377"/>
    <property type="match status" value="1"/>
</dbReference>
<name>A0ABR6U9Y7_9ACTN</name>
<dbReference type="SUPFAM" id="SSF51735">
    <property type="entry name" value="NAD(P)-binding Rossmann-fold domains"/>
    <property type="match status" value="1"/>
</dbReference>
<gene>
    <name evidence="4" type="ORF">H7344_13255</name>
</gene>
<sequence length="391" mass="41540">MTEANPTGAPGLGVAVIGYSFMGKAHSNAWRNVSAFFPDAPRVRQQVLVGRDPAALKTAADRYGWADTATDWRDVVTRDDVDVVDVCTPGHLHAEVALAALEAGKHVLVEKPLANTVAESEALVAAAAAAAERGVVTMTGFNYRRVPALALARRMIAEGRIGTVRQVRASYLQDWLVDESAPMTWRLRRESAGSGVLGDLGSHVVDQLHHLLGEPVVSASGHLRTFVPQRPGDHGPEEVTVDDAAWATLETASGVVASLEVSRMATSRKNALQIEVYGTAGSLSFDLERLNELGVDDHGLDPAGGVRRVLVTETDHPYLDAWWPPGHVLGWDSTFTSQAADFLAAVANGTKPAPSFADGLAVQRVLAAIEESAGRSGARVAVPTVTTQQED</sequence>
<dbReference type="InterPro" id="IPR000683">
    <property type="entry name" value="Gfo/Idh/MocA-like_OxRdtase_N"/>
</dbReference>
<organism evidence="4 5">
    <name type="scientific">Nocardioides deserti</name>
    <dbReference type="NCBI Taxonomy" id="1588644"/>
    <lineage>
        <taxon>Bacteria</taxon>
        <taxon>Bacillati</taxon>
        <taxon>Actinomycetota</taxon>
        <taxon>Actinomycetes</taxon>
        <taxon>Propionibacteriales</taxon>
        <taxon>Nocardioidaceae</taxon>
        <taxon>Nocardioides</taxon>
    </lineage>
</organism>
<dbReference type="Gene3D" id="3.40.50.720">
    <property type="entry name" value="NAD(P)-binding Rossmann-like Domain"/>
    <property type="match status" value="1"/>
</dbReference>
<accession>A0ABR6U9Y7</accession>
<proteinExistence type="predicted"/>
<dbReference type="SUPFAM" id="SSF55347">
    <property type="entry name" value="Glyceraldehyde-3-phosphate dehydrogenase-like, C-terminal domain"/>
    <property type="match status" value="1"/>
</dbReference>
<evidence type="ECO:0000259" key="3">
    <source>
        <dbReference type="Pfam" id="PF22725"/>
    </source>
</evidence>
<comment type="caution">
    <text evidence="4">The sequence shown here is derived from an EMBL/GenBank/DDBJ whole genome shotgun (WGS) entry which is preliminary data.</text>
</comment>
<dbReference type="Proteomes" id="UP000604001">
    <property type="component" value="Unassembled WGS sequence"/>
</dbReference>
<dbReference type="RefSeq" id="WP_186346488.1">
    <property type="nucleotide sequence ID" value="NZ_BMMR01000001.1"/>
</dbReference>
<dbReference type="Pfam" id="PF01408">
    <property type="entry name" value="GFO_IDH_MocA"/>
    <property type="match status" value="1"/>
</dbReference>
<protein>
    <submittedName>
        <fullName evidence="4">Gfo/Idh/MocA family oxidoreductase</fullName>
    </submittedName>
</protein>
<feature type="domain" description="GFO/IDH/MocA-like oxidoreductase" evidence="3">
    <location>
        <begin position="151"/>
        <end position="283"/>
    </location>
</feature>
<evidence type="ECO:0000313" key="5">
    <source>
        <dbReference type="Proteomes" id="UP000604001"/>
    </source>
</evidence>
<dbReference type="InterPro" id="IPR055170">
    <property type="entry name" value="GFO_IDH_MocA-like_dom"/>
</dbReference>
<evidence type="ECO:0000313" key="4">
    <source>
        <dbReference type="EMBL" id="MBC2961266.1"/>
    </source>
</evidence>
<keyword evidence="1" id="KW-0560">Oxidoreductase</keyword>
<feature type="domain" description="Gfo/Idh/MocA-like oxidoreductase N-terminal" evidence="2">
    <location>
        <begin position="13"/>
        <end position="131"/>
    </location>
</feature>
<dbReference type="Gene3D" id="3.30.360.10">
    <property type="entry name" value="Dihydrodipicolinate Reductase, domain 2"/>
    <property type="match status" value="1"/>
</dbReference>
<dbReference type="InterPro" id="IPR050463">
    <property type="entry name" value="Gfo/Idh/MocA_oxidrdct_glycsds"/>
</dbReference>
<evidence type="ECO:0000259" key="2">
    <source>
        <dbReference type="Pfam" id="PF01408"/>
    </source>
</evidence>
<dbReference type="EMBL" id="JACMYC010000007">
    <property type="protein sequence ID" value="MBC2961266.1"/>
    <property type="molecule type" value="Genomic_DNA"/>
</dbReference>